<dbReference type="OrthoDB" id="9797950at2"/>
<proteinExistence type="predicted"/>
<reference evidence="1 2" key="2">
    <citation type="submission" date="2012-02" db="EMBL/GenBank/DDBJ databases">
        <title>Improved High-Quality Draft sequence of Eubacterium cellulosolvens 6.</title>
        <authorList>
            <consortium name="US DOE Joint Genome Institute"/>
            <person name="Lucas S."/>
            <person name="Han J."/>
            <person name="Lapidus A."/>
            <person name="Cheng J.-F."/>
            <person name="Goodwin L."/>
            <person name="Pitluck S."/>
            <person name="Peters L."/>
            <person name="Mikhailova N."/>
            <person name="Gu W."/>
            <person name="Detter J.C."/>
            <person name="Han C."/>
            <person name="Tapia R."/>
            <person name="Land M."/>
            <person name="Hauser L."/>
            <person name="Kyrpides N."/>
            <person name="Ivanova N."/>
            <person name="Pagani I."/>
            <person name="Johnson E."/>
            <person name="Mukhopadhyay B."/>
            <person name="Anderson I."/>
            <person name="Woyke T."/>
        </authorList>
    </citation>
    <scope>NUCLEOTIDE SEQUENCE [LARGE SCALE GENOMIC DNA]</scope>
    <source>
        <strain evidence="1 2">6</strain>
    </source>
</reference>
<sequence length="426" mass="48204">MNNKEPLLCLGKMFETSIGWDYFDPIRVRFTVTIDHEVDEDLIKKAWDRTKRVYPLIDAVPSYEHDFSVYLDPKTRGQYMNDKVFLVPDITRVNDPVKSKVPVSPGTEIVGGRLVCVTYYKDRITICTYHSLMDAGGVLNVFRTFLYSYFALYTGVEDEQPVVELREGRSVSDYYTVDIRDVIYAATYTPQPIYSLPLNTRGFMDADMVNDEHVYGGNLHLSVSDFMKVCKENGLNPSALLCAAAAKAAYTVHPEEQRNLVLSLTVSLKKYFGRNDDISNALGLAHTYATPEDIKNLPVVELAKRMRGELGSQLTADYSSSFYRFVDNYQVYHSMPKFNGRVITYVGGVNIGKDNDHILDIRMETNSSNVVNMTQINDIFSLMILYGQATGKYLDVFSSFFSGLGIKTEVHEPVHHLQKGTDHAVL</sequence>
<evidence type="ECO:0000313" key="2">
    <source>
        <dbReference type="Proteomes" id="UP000005753"/>
    </source>
</evidence>
<dbReference type="Proteomes" id="UP000005753">
    <property type="component" value="Chromosome"/>
</dbReference>
<organism evidence="1 2">
    <name type="scientific">Eubacterium cellulosolvens (strain ATCC 43171 / JCM 9499 / 6)</name>
    <name type="common">Cillobacterium cellulosolvens</name>
    <dbReference type="NCBI Taxonomy" id="633697"/>
    <lineage>
        <taxon>Bacteria</taxon>
        <taxon>Bacillati</taxon>
        <taxon>Bacillota</taxon>
        <taxon>Clostridia</taxon>
        <taxon>Eubacteriales</taxon>
        <taxon>Eubacteriaceae</taxon>
        <taxon>Eubacterium</taxon>
    </lineage>
</organism>
<accession>I5AWI0</accession>
<keyword evidence="2" id="KW-1185">Reference proteome</keyword>
<dbReference type="STRING" id="633697.EubceDRAFT1_2427"/>
<gene>
    <name evidence="1" type="ORF">EubceDRAFT1_2427</name>
</gene>
<protein>
    <recommendedName>
        <fullName evidence="3">Condensation domain-containing protein</fullName>
    </recommendedName>
</protein>
<dbReference type="EMBL" id="CM001487">
    <property type="protein sequence ID" value="EIM58153.1"/>
    <property type="molecule type" value="Genomic_DNA"/>
</dbReference>
<name>I5AWI0_EUBC6</name>
<reference evidence="1 2" key="1">
    <citation type="submission" date="2010-08" db="EMBL/GenBank/DDBJ databases">
        <authorList>
            <consortium name="US DOE Joint Genome Institute (JGI-PGF)"/>
            <person name="Lucas S."/>
            <person name="Copeland A."/>
            <person name="Lapidus A."/>
            <person name="Cheng J.-F."/>
            <person name="Bruce D."/>
            <person name="Goodwin L."/>
            <person name="Pitluck S."/>
            <person name="Land M.L."/>
            <person name="Hauser L."/>
            <person name="Chang Y.-J."/>
            <person name="Anderson I.J."/>
            <person name="Johnson E."/>
            <person name="Mulhopadhyay B."/>
            <person name="Kyrpides N."/>
            <person name="Woyke T.J."/>
        </authorList>
    </citation>
    <scope>NUCLEOTIDE SEQUENCE [LARGE SCALE GENOMIC DNA]</scope>
    <source>
        <strain evidence="1 2">6</strain>
    </source>
</reference>
<dbReference type="AlphaFoldDB" id="I5AWI0"/>
<dbReference type="HOGENOM" id="CLU_681035_0_0_9"/>
<evidence type="ECO:0000313" key="1">
    <source>
        <dbReference type="EMBL" id="EIM58153.1"/>
    </source>
</evidence>
<evidence type="ECO:0008006" key="3">
    <source>
        <dbReference type="Google" id="ProtNLM"/>
    </source>
</evidence>